<dbReference type="InterPro" id="IPR029016">
    <property type="entry name" value="GAF-like_dom_sf"/>
</dbReference>
<dbReference type="InterPro" id="IPR003018">
    <property type="entry name" value="GAF"/>
</dbReference>
<dbReference type="PANTHER" id="PTHR43102:SF2">
    <property type="entry name" value="GAF DOMAIN-CONTAINING PROTEIN"/>
    <property type="match status" value="1"/>
</dbReference>
<feature type="domain" description="GAF" evidence="1">
    <location>
        <begin position="27"/>
        <end position="170"/>
    </location>
</feature>
<protein>
    <recommendedName>
        <fullName evidence="1">GAF domain-containing protein</fullName>
    </recommendedName>
</protein>
<dbReference type="Pfam" id="PF13185">
    <property type="entry name" value="GAF_2"/>
    <property type="match status" value="1"/>
</dbReference>
<evidence type="ECO:0000259" key="1">
    <source>
        <dbReference type="SMART" id="SM00065"/>
    </source>
</evidence>
<sequence length="172" mass="18308">MTALTTDPVTSVDRLAEIAALDLFSPAAQTVLDRFARRAAQHLGLPVGLITVVLDDAQVMAGAHGLAGWMAQTRGVPLEWSFCRTPVATGKRHVITNAAVDATQRDNPLVTLEGVRCYAGSPLVTSRGQVLGTCCVLGNDPREFTADELRSLDLMAAEVVAQLEATREDPRG</sequence>
<gene>
    <name evidence="2" type="ORF">CAE01nite_28150</name>
</gene>
<proteinExistence type="predicted"/>
<dbReference type="Proteomes" id="UP000321181">
    <property type="component" value="Unassembled WGS sequence"/>
</dbReference>
<dbReference type="RefSeq" id="WP_186816596.1">
    <property type="nucleotide sequence ID" value="NZ_BAAARM010000001.1"/>
</dbReference>
<dbReference type="SMART" id="SM00065">
    <property type="entry name" value="GAF"/>
    <property type="match status" value="1"/>
</dbReference>
<evidence type="ECO:0000313" key="3">
    <source>
        <dbReference type="Proteomes" id="UP000321181"/>
    </source>
</evidence>
<dbReference type="AlphaFoldDB" id="A0A512DFW4"/>
<dbReference type="SUPFAM" id="SSF55781">
    <property type="entry name" value="GAF domain-like"/>
    <property type="match status" value="1"/>
</dbReference>
<name>A0A512DFW4_9CELL</name>
<evidence type="ECO:0000313" key="2">
    <source>
        <dbReference type="EMBL" id="GEO35090.1"/>
    </source>
</evidence>
<organism evidence="2 3">
    <name type="scientific">Cellulomonas aerilata</name>
    <dbReference type="NCBI Taxonomy" id="515326"/>
    <lineage>
        <taxon>Bacteria</taxon>
        <taxon>Bacillati</taxon>
        <taxon>Actinomycetota</taxon>
        <taxon>Actinomycetes</taxon>
        <taxon>Micrococcales</taxon>
        <taxon>Cellulomonadaceae</taxon>
        <taxon>Cellulomonas</taxon>
    </lineage>
</organism>
<comment type="caution">
    <text evidence="2">The sequence shown here is derived from an EMBL/GenBank/DDBJ whole genome shotgun (WGS) entry which is preliminary data.</text>
</comment>
<dbReference type="PANTHER" id="PTHR43102">
    <property type="entry name" value="SLR1143 PROTEIN"/>
    <property type="match status" value="1"/>
</dbReference>
<accession>A0A512DFW4</accession>
<dbReference type="Gene3D" id="3.30.450.40">
    <property type="match status" value="1"/>
</dbReference>
<reference evidence="2 3" key="1">
    <citation type="submission" date="2019-07" db="EMBL/GenBank/DDBJ databases">
        <title>Whole genome shotgun sequence of Cellulomonas aerilata NBRC 106308.</title>
        <authorList>
            <person name="Hosoyama A."/>
            <person name="Uohara A."/>
            <person name="Ohji S."/>
            <person name="Ichikawa N."/>
        </authorList>
    </citation>
    <scope>NUCLEOTIDE SEQUENCE [LARGE SCALE GENOMIC DNA]</scope>
    <source>
        <strain evidence="2 3">NBRC 106308</strain>
    </source>
</reference>
<keyword evidence="3" id="KW-1185">Reference proteome</keyword>
<dbReference type="EMBL" id="BJYY01000017">
    <property type="protein sequence ID" value="GEO35090.1"/>
    <property type="molecule type" value="Genomic_DNA"/>
</dbReference>